<feature type="transmembrane region" description="Helical" evidence="7">
    <location>
        <begin position="524"/>
        <end position="545"/>
    </location>
</feature>
<evidence type="ECO:0000313" key="8">
    <source>
        <dbReference type="EMBL" id="SYX82275.1"/>
    </source>
</evidence>
<keyword evidence="5 7" id="KW-0472">Membrane</keyword>
<feature type="transmembrane region" description="Helical" evidence="7">
    <location>
        <begin position="115"/>
        <end position="134"/>
    </location>
</feature>
<feature type="transmembrane region" description="Helical" evidence="7">
    <location>
        <begin position="456"/>
        <end position="479"/>
    </location>
</feature>
<dbReference type="InterPro" id="IPR024923">
    <property type="entry name" value="PG_synth_SpoVB"/>
</dbReference>
<dbReference type="Proteomes" id="UP000304148">
    <property type="component" value="Chromosome"/>
</dbReference>
<dbReference type="PANTHER" id="PTHR30250">
    <property type="entry name" value="PST FAMILY PREDICTED COLANIC ACID TRANSPORTER"/>
    <property type="match status" value="1"/>
</dbReference>
<proteinExistence type="predicted"/>
<feature type="transmembrane region" description="Helical" evidence="7">
    <location>
        <begin position="185"/>
        <end position="204"/>
    </location>
</feature>
<dbReference type="PANTHER" id="PTHR30250:SF24">
    <property type="entry name" value="STAGE V SPORULATION PROTEIN B"/>
    <property type="match status" value="1"/>
</dbReference>
<gene>
    <name evidence="8" type="primary">spoVB</name>
    <name evidence="8" type="ORF">PBLR_10697</name>
</gene>
<keyword evidence="4 7" id="KW-1133">Transmembrane helix</keyword>
<feature type="transmembrane region" description="Helical" evidence="7">
    <location>
        <begin position="491"/>
        <end position="512"/>
    </location>
</feature>
<evidence type="ECO:0000256" key="1">
    <source>
        <dbReference type="ARBA" id="ARBA00004651"/>
    </source>
</evidence>
<feature type="transmembrane region" description="Helical" evidence="7">
    <location>
        <begin position="323"/>
        <end position="347"/>
    </location>
</feature>
<dbReference type="InterPro" id="IPR002797">
    <property type="entry name" value="Polysacc_synth"/>
</dbReference>
<dbReference type="CDD" id="cd13124">
    <property type="entry name" value="MATE_SpoVB_like"/>
    <property type="match status" value="1"/>
</dbReference>
<keyword evidence="3 7" id="KW-0812">Transmembrane</keyword>
<evidence type="ECO:0000313" key="9">
    <source>
        <dbReference type="Proteomes" id="UP000304148"/>
    </source>
</evidence>
<dbReference type="AlphaFoldDB" id="A0A383R5A6"/>
<evidence type="ECO:0000256" key="7">
    <source>
        <dbReference type="SAM" id="Phobius"/>
    </source>
</evidence>
<dbReference type="NCBIfam" id="TIGR02900">
    <property type="entry name" value="spore_V_B"/>
    <property type="match status" value="1"/>
</dbReference>
<dbReference type="InterPro" id="IPR050833">
    <property type="entry name" value="Poly_Biosynth_Transport"/>
</dbReference>
<dbReference type="GO" id="GO:0005886">
    <property type="term" value="C:plasma membrane"/>
    <property type="evidence" value="ECO:0007669"/>
    <property type="project" value="UniProtKB-SubCell"/>
</dbReference>
<feature type="transmembrane region" description="Helical" evidence="7">
    <location>
        <begin position="431"/>
        <end position="450"/>
    </location>
</feature>
<feature type="transmembrane region" description="Helical" evidence="7">
    <location>
        <begin position="210"/>
        <end position="231"/>
    </location>
</feature>
<feature type="transmembrane region" description="Helical" evidence="7">
    <location>
        <begin position="299"/>
        <end position="317"/>
    </location>
</feature>
<dbReference type="Pfam" id="PF01943">
    <property type="entry name" value="Polysacc_synt"/>
    <property type="match status" value="1"/>
</dbReference>
<evidence type="ECO:0000256" key="5">
    <source>
        <dbReference type="ARBA" id="ARBA00023136"/>
    </source>
</evidence>
<dbReference type="EMBL" id="LS992241">
    <property type="protein sequence ID" value="SYX82275.1"/>
    <property type="molecule type" value="Genomic_DNA"/>
</dbReference>
<feature type="transmembrane region" description="Helical" evidence="7">
    <location>
        <begin position="404"/>
        <end position="424"/>
    </location>
</feature>
<name>A0A383R5A6_PAEAL</name>
<evidence type="ECO:0000256" key="6">
    <source>
        <dbReference type="SAM" id="MobiDB-lite"/>
    </source>
</evidence>
<feature type="transmembrane region" description="Helical" evidence="7">
    <location>
        <begin position="368"/>
        <end position="392"/>
    </location>
</feature>
<keyword evidence="2" id="KW-1003">Cell membrane</keyword>
<evidence type="ECO:0000256" key="2">
    <source>
        <dbReference type="ARBA" id="ARBA00022475"/>
    </source>
</evidence>
<evidence type="ECO:0000256" key="3">
    <source>
        <dbReference type="ARBA" id="ARBA00022692"/>
    </source>
</evidence>
<feature type="region of interest" description="Disordered" evidence="6">
    <location>
        <begin position="246"/>
        <end position="265"/>
    </location>
</feature>
<protein>
    <submittedName>
        <fullName evidence="8">Involved in spore cortex synthesis (Stage V sporulation) translocase with flippase function for peptidoglycan synthesis</fullName>
    </submittedName>
</protein>
<reference evidence="9" key="1">
    <citation type="submission" date="2018-08" db="EMBL/GenBank/DDBJ databases">
        <authorList>
            <person name="Chevrot R."/>
        </authorList>
    </citation>
    <scope>NUCLEOTIDE SEQUENCE [LARGE SCALE GENOMIC DNA]</scope>
</reference>
<sequence length="567" mass="61222">MNDIGQQLRAEVCARRGMLLSKYTLQKQTFIQGTLILLAAGIVNRILGFIPRIMLPRIIGAEGVGIYQLGYPFLIVIITLITGGIPLAVAKLIAEADAIGDQQRVRRILSLSLKITIGASLLFSVALLVLAPWITTHVLTDSRVYYTFMVMTPIIIVIAASSVLRGYFQGMQNMIPTAMSQVTETIIRIFTVILFAYMGLPYGLEWAAAGAMAGVVIGEIGGFAVLAWMYYTARKRHSQSSTQQLNAVKQSIEGGQEPTGATSSPAQGNVLRRLLQIAIPVTGGKLVGSLSYLLESITIARSLAAAGIITAVATAQYGALQGMIIPILTLPGALTYSLAVSLVPALSEALGRRDTTTIQKRIHQALRLALVSGAPFAVVMFVLAVPLCSLLYNDATVAPMLKWMAPVAIFIYLQAPLQAALQALERPGTALVNTFIGAFLKIGLILWLAADPELGITGAVIAINVNIVVVTTMHAYSVVRHVGLKLPWLDFIKVGAAMIITAGCIQATYIHFPGSADEHLVLRFIISCIVGIVVYILLLIMMKLIDRSDLSRFPFFRRFFHAKPDPK</sequence>
<evidence type="ECO:0000256" key="4">
    <source>
        <dbReference type="ARBA" id="ARBA00022989"/>
    </source>
</evidence>
<accession>A0A383R5A6</accession>
<feature type="transmembrane region" description="Helical" evidence="7">
    <location>
        <begin position="70"/>
        <end position="94"/>
    </location>
</feature>
<feature type="transmembrane region" description="Helical" evidence="7">
    <location>
        <begin position="146"/>
        <end position="164"/>
    </location>
</feature>
<feature type="transmembrane region" description="Helical" evidence="7">
    <location>
        <begin position="30"/>
        <end position="50"/>
    </location>
</feature>
<dbReference type="InterPro" id="IPR014249">
    <property type="entry name" value="Spore_V_B"/>
</dbReference>
<organism evidence="8 9">
    <name type="scientific">Paenibacillus alvei</name>
    <name type="common">Bacillus alvei</name>
    <dbReference type="NCBI Taxonomy" id="44250"/>
    <lineage>
        <taxon>Bacteria</taxon>
        <taxon>Bacillati</taxon>
        <taxon>Bacillota</taxon>
        <taxon>Bacilli</taxon>
        <taxon>Bacillales</taxon>
        <taxon>Paenibacillaceae</taxon>
        <taxon>Paenibacillus</taxon>
    </lineage>
</organism>
<dbReference type="PIRSF" id="PIRSF038958">
    <property type="entry name" value="PG_synth_SpoVB"/>
    <property type="match status" value="1"/>
</dbReference>
<comment type="subcellular location">
    <subcellularLocation>
        <location evidence="1">Cell membrane</location>
        <topology evidence="1">Multi-pass membrane protein</topology>
    </subcellularLocation>
</comment>